<dbReference type="GO" id="GO:0022857">
    <property type="term" value="F:transmembrane transporter activity"/>
    <property type="evidence" value="ECO:0007669"/>
    <property type="project" value="InterPro"/>
</dbReference>
<feature type="transmembrane region" description="Helical" evidence="9">
    <location>
        <begin position="94"/>
        <end position="115"/>
    </location>
</feature>
<dbReference type="Proteomes" id="UP000504637">
    <property type="component" value="Unplaced"/>
</dbReference>
<feature type="transmembrane region" description="Helical" evidence="9">
    <location>
        <begin position="179"/>
        <end position="199"/>
    </location>
</feature>
<reference evidence="12" key="2">
    <citation type="submission" date="2020-04" db="EMBL/GenBank/DDBJ databases">
        <authorList>
            <consortium name="NCBI Genome Project"/>
        </authorList>
    </citation>
    <scope>NUCLEOTIDE SEQUENCE</scope>
    <source>
        <strain evidence="12">CBS 342.82</strain>
    </source>
</reference>
<dbReference type="SUPFAM" id="SSF103473">
    <property type="entry name" value="MFS general substrate transporter"/>
    <property type="match status" value="1"/>
</dbReference>
<evidence type="ECO:0000256" key="3">
    <source>
        <dbReference type="ARBA" id="ARBA00022475"/>
    </source>
</evidence>
<dbReference type="InterPro" id="IPR036259">
    <property type="entry name" value="MFS_trans_sf"/>
</dbReference>
<name>A0A6J3LZ06_9PEZI</name>
<organism evidence="12">
    <name type="scientific">Dissoconium aciculare CBS 342.82</name>
    <dbReference type="NCBI Taxonomy" id="1314786"/>
    <lineage>
        <taxon>Eukaryota</taxon>
        <taxon>Fungi</taxon>
        <taxon>Dikarya</taxon>
        <taxon>Ascomycota</taxon>
        <taxon>Pezizomycotina</taxon>
        <taxon>Dothideomycetes</taxon>
        <taxon>Dothideomycetidae</taxon>
        <taxon>Mycosphaerellales</taxon>
        <taxon>Dissoconiaceae</taxon>
        <taxon>Dissoconium</taxon>
    </lineage>
</organism>
<evidence type="ECO:0000256" key="7">
    <source>
        <dbReference type="ARBA" id="ARBA00038459"/>
    </source>
</evidence>
<evidence type="ECO:0000256" key="4">
    <source>
        <dbReference type="ARBA" id="ARBA00022692"/>
    </source>
</evidence>
<feature type="transmembrane region" description="Helical" evidence="9">
    <location>
        <begin position="277"/>
        <end position="304"/>
    </location>
</feature>
<feature type="transmembrane region" description="Helical" evidence="9">
    <location>
        <begin position="358"/>
        <end position="376"/>
    </location>
</feature>
<dbReference type="PROSITE" id="PS50850">
    <property type="entry name" value="MFS"/>
    <property type="match status" value="1"/>
</dbReference>
<evidence type="ECO:0000313" key="11">
    <source>
        <dbReference type="Proteomes" id="UP000504637"/>
    </source>
</evidence>
<proteinExistence type="inferred from homology"/>
<evidence type="ECO:0000256" key="6">
    <source>
        <dbReference type="ARBA" id="ARBA00023136"/>
    </source>
</evidence>
<dbReference type="OrthoDB" id="3936150at2759"/>
<feature type="transmembrane region" description="Helical" evidence="9">
    <location>
        <begin position="382"/>
        <end position="406"/>
    </location>
</feature>
<evidence type="ECO:0000256" key="5">
    <source>
        <dbReference type="ARBA" id="ARBA00022989"/>
    </source>
</evidence>
<feature type="domain" description="Major facilitator superfamily (MFS) profile" evidence="10">
    <location>
        <begin position="57"/>
        <end position="478"/>
    </location>
</feature>
<keyword evidence="11" id="KW-1185">Reference proteome</keyword>
<sequence>MAVEKGTEFSAAPERASTSEHDKEQPNGSETRMSVDDVTLDGDENPLNWSKGKKWVSSMIVISMSMTSAFYSGVHASAIDAIAEDYGCSQLASTAGISFFLLGFAAGPLIFAPLSEMFGRNLVIRVSLLIFVITNIGCALAPNIEVLLLFRFLAGFFIAPTVTNAGGSITDVWAPTERSVPWAIFASASYLTVIIGSIIGDFIVEYASWPWIFWVSMILGAVIYIIAILVLPETYAPVLKRRKMLRLNIGIPDEVHLSKSYYLNFTRPWIMLFTEPIVWAMTLYMSFVYGILTLNLVAYPIVYYQIRGWSLGLSSLGYVGIAGGMLVATILSPLLTVVHRRFVAKMGPIPEARLPLQIGLAWLIPISLFWFGWTALPPFHPAVSIVAGSLFGIGALSVFLDVYAYLTDCYGKYSASVMAANGLMLRLFGAAFPLFANKLYEGVGVGWGTSILGFIAVGLAPLPLLFFLYGPILRRRSKYHIEVTAAEGVKSEKS</sequence>
<dbReference type="InterPro" id="IPR020846">
    <property type="entry name" value="MFS_dom"/>
</dbReference>
<dbReference type="AlphaFoldDB" id="A0A6J3LZ06"/>
<evidence type="ECO:0000256" key="1">
    <source>
        <dbReference type="ARBA" id="ARBA00004651"/>
    </source>
</evidence>
<accession>A0A6J3LZ06</accession>
<reference evidence="12" key="3">
    <citation type="submission" date="2025-08" db="UniProtKB">
        <authorList>
            <consortium name="RefSeq"/>
        </authorList>
    </citation>
    <scope>IDENTIFICATION</scope>
    <source>
        <strain evidence="12">CBS 342.82</strain>
    </source>
</reference>
<dbReference type="GO" id="GO:0005886">
    <property type="term" value="C:plasma membrane"/>
    <property type="evidence" value="ECO:0007669"/>
    <property type="project" value="UniProtKB-SubCell"/>
</dbReference>
<protein>
    <submittedName>
        <fullName evidence="12">MFS general substrate transporter</fullName>
    </submittedName>
</protein>
<evidence type="ECO:0000259" key="10">
    <source>
        <dbReference type="PROSITE" id="PS50850"/>
    </source>
</evidence>
<keyword evidence="2" id="KW-0813">Transport</keyword>
<feature type="transmembrane region" description="Helical" evidence="9">
    <location>
        <begin position="55"/>
        <end position="74"/>
    </location>
</feature>
<evidence type="ECO:0000256" key="2">
    <source>
        <dbReference type="ARBA" id="ARBA00022448"/>
    </source>
</evidence>
<evidence type="ECO:0000313" key="12">
    <source>
        <dbReference type="RefSeq" id="XP_033457555.1"/>
    </source>
</evidence>
<dbReference type="PANTHER" id="PTHR23502:SF186">
    <property type="entry name" value="MAJOR FACILITATOR SUPERFAMILY (MFS) PROFILE DOMAIN-CONTAINING PROTEIN"/>
    <property type="match status" value="1"/>
</dbReference>
<dbReference type="Pfam" id="PF07690">
    <property type="entry name" value="MFS_1"/>
    <property type="match status" value="1"/>
</dbReference>
<keyword evidence="4 9" id="KW-0812">Transmembrane</keyword>
<comment type="similarity">
    <text evidence="7">Belongs to the major facilitator superfamily. DHA1 family. Polyamines/proton antiporter (TC 2.A.1.2.16) subfamily.</text>
</comment>
<feature type="transmembrane region" description="Helical" evidence="9">
    <location>
        <begin position="447"/>
        <end position="469"/>
    </location>
</feature>
<feature type="transmembrane region" description="Helical" evidence="9">
    <location>
        <begin position="211"/>
        <end position="236"/>
    </location>
</feature>
<feature type="transmembrane region" description="Helical" evidence="9">
    <location>
        <begin position="122"/>
        <end position="142"/>
    </location>
</feature>
<evidence type="ECO:0000256" key="8">
    <source>
        <dbReference type="SAM" id="MobiDB-lite"/>
    </source>
</evidence>
<feature type="transmembrane region" description="Helical" evidence="9">
    <location>
        <begin position="316"/>
        <end position="338"/>
    </location>
</feature>
<reference evidence="12" key="1">
    <citation type="submission" date="2020-01" db="EMBL/GenBank/DDBJ databases">
        <authorList>
            <consortium name="DOE Joint Genome Institute"/>
            <person name="Haridas S."/>
            <person name="Albert R."/>
            <person name="Binder M."/>
            <person name="Bloem J."/>
            <person name="Labutti K."/>
            <person name="Salamov A."/>
            <person name="Andreopoulos B."/>
            <person name="Baker S.E."/>
            <person name="Barry K."/>
            <person name="Bills G."/>
            <person name="Bluhm B.H."/>
            <person name="Cannon C."/>
            <person name="Castanera R."/>
            <person name="Culley D.E."/>
            <person name="Daum C."/>
            <person name="Ezra D."/>
            <person name="Gonzalez J.B."/>
            <person name="Henrissat B."/>
            <person name="Kuo A."/>
            <person name="Liang C."/>
            <person name="Lipzen A."/>
            <person name="Lutzoni F."/>
            <person name="Magnuson J."/>
            <person name="Mondo S."/>
            <person name="Nolan M."/>
            <person name="Ohm R."/>
            <person name="Pangilinan J."/>
            <person name="Park H.-J."/>
            <person name="Ramirez L."/>
            <person name="Alfaro M."/>
            <person name="Sun H."/>
            <person name="Tritt A."/>
            <person name="Yoshinaga Y."/>
            <person name="Zwiers L.-H."/>
            <person name="Turgeon B.G."/>
            <person name="Goodwin S.B."/>
            <person name="Spatafora J.W."/>
            <person name="Crous P.W."/>
            <person name="Grigoriev I.V."/>
        </authorList>
    </citation>
    <scope>NUCLEOTIDE SEQUENCE</scope>
    <source>
        <strain evidence="12">CBS 342.82</strain>
    </source>
</reference>
<feature type="transmembrane region" description="Helical" evidence="9">
    <location>
        <begin position="148"/>
        <end position="167"/>
    </location>
</feature>
<keyword evidence="5 9" id="KW-1133">Transmembrane helix</keyword>
<keyword evidence="3" id="KW-1003">Cell membrane</keyword>
<dbReference type="PANTHER" id="PTHR23502">
    <property type="entry name" value="MAJOR FACILITATOR SUPERFAMILY"/>
    <property type="match status" value="1"/>
</dbReference>
<dbReference type="RefSeq" id="XP_033457555.1">
    <property type="nucleotide sequence ID" value="XM_033605375.1"/>
</dbReference>
<dbReference type="CDD" id="cd17323">
    <property type="entry name" value="MFS_Tpo1_MDR_like"/>
    <property type="match status" value="1"/>
</dbReference>
<dbReference type="GeneID" id="54363175"/>
<keyword evidence="6 9" id="KW-0472">Membrane</keyword>
<feature type="region of interest" description="Disordered" evidence="8">
    <location>
        <begin position="1"/>
        <end position="45"/>
    </location>
</feature>
<dbReference type="Gene3D" id="1.20.1250.20">
    <property type="entry name" value="MFS general substrate transporter like domains"/>
    <property type="match status" value="1"/>
</dbReference>
<evidence type="ECO:0000256" key="9">
    <source>
        <dbReference type="SAM" id="Phobius"/>
    </source>
</evidence>
<feature type="transmembrane region" description="Helical" evidence="9">
    <location>
        <begin position="413"/>
        <end position="435"/>
    </location>
</feature>
<dbReference type="InterPro" id="IPR011701">
    <property type="entry name" value="MFS"/>
</dbReference>
<gene>
    <name evidence="12" type="ORF">K489DRAFT_382455</name>
</gene>
<comment type="subcellular location">
    <subcellularLocation>
        <location evidence="1">Cell membrane</location>
        <topology evidence="1">Multi-pass membrane protein</topology>
    </subcellularLocation>
</comment>